<evidence type="ECO:0000259" key="5">
    <source>
        <dbReference type="PROSITE" id="PS50887"/>
    </source>
</evidence>
<evidence type="ECO:0000256" key="3">
    <source>
        <dbReference type="ARBA" id="ARBA00034247"/>
    </source>
</evidence>
<gene>
    <name evidence="6" type="primary">pleD_4</name>
    <name evidence="6" type="ORF">GHNINEIG_01208</name>
</gene>
<feature type="domain" description="GGDEF" evidence="5">
    <location>
        <begin position="402"/>
        <end position="530"/>
    </location>
</feature>
<keyword evidence="4" id="KW-0812">Transmembrane</keyword>
<feature type="transmembrane region" description="Helical" evidence="4">
    <location>
        <begin position="21"/>
        <end position="42"/>
    </location>
</feature>
<dbReference type="RefSeq" id="WP_135795810.1">
    <property type="nucleotide sequence ID" value="NZ_CP032096.1"/>
</dbReference>
<dbReference type="PANTHER" id="PTHR45138:SF9">
    <property type="entry name" value="DIGUANYLATE CYCLASE DGCM-RELATED"/>
    <property type="match status" value="1"/>
</dbReference>
<dbReference type="Proteomes" id="UP000296201">
    <property type="component" value="Chromosome"/>
</dbReference>
<dbReference type="EC" id="2.7.7.65" evidence="2"/>
<dbReference type="InterPro" id="IPR043128">
    <property type="entry name" value="Rev_trsase/Diguanyl_cyclase"/>
</dbReference>
<dbReference type="InterPro" id="IPR029787">
    <property type="entry name" value="Nucleotide_cyclase"/>
</dbReference>
<reference evidence="6 7" key="1">
    <citation type="submission" date="2018-08" db="EMBL/GenBank/DDBJ databases">
        <title>Horizontal acquisition of hydrogen conversion ability and other habitat adaptations in Hydrogenovibrio crunogenus strains.</title>
        <authorList>
            <person name="Gonnella G."/>
            <person name="Adam N."/>
            <person name="Perner M."/>
        </authorList>
    </citation>
    <scope>NUCLEOTIDE SEQUENCE [LARGE SCALE GENOMIC DNA]</scope>
    <source>
        <strain evidence="6 7">SP-41</strain>
    </source>
</reference>
<dbReference type="EMBL" id="CP032096">
    <property type="protein sequence ID" value="QBZ83167.1"/>
    <property type="molecule type" value="Genomic_DNA"/>
</dbReference>
<dbReference type="NCBIfam" id="TIGR00254">
    <property type="entry name" value="GGDEF"/>
    <property type="match status" value="1"/>
</dbReference>
<dbReference type="PANTHER" id="PTHR45138">
    <property type="entry name" value="REGULATORY COMPONENTS OF SENSORY TRANSDUCTION SYSTEM"/>
    <property type="match status" value="1"/>
</dbReference>
<evidence type="ECO:0000256" key="4">
    <source>
        <dbReference type="SAM" id="Phobius"/>
    </source>
</evidence>
<dbReference type="Gene3D" id="3.30.70.270">
    <property type="match status" value="1"/>
</dbReference>
<comment type="catalytic activity">
    <reaction evidence="3">
        <text>2 GTP = 3',3'-c-di-GMP + 2 diphosphate</text>
        <dbReference type="Rhea" id="RHEA:24898"/>
        <dbReference type="ChEBI" id="CHEBI:33019"/>
        <dbReference type="ChEBI" id="CHEBI:37565"/>
        <dbReference type="ChEBI" id="CHEBI:58805"/>
        <dbReference type="EC" id="2.7.7.65"/>
    </reaction>
</comment>
<dbReference type="OrthoDB" id="92309at2"/>
<dbReference type="InterPro" id="IPR029150">
    <property type="entry name" value="dCache_3"/>
</dbReference>
<dbReference type="Pfam" id="PF00990">
    <property type="entry name" value="GGDEF"/>
    <property type="match status" value="1"/>
</dbReference>
<feature type="transmembrane region" description="Helical" evidence="4">
    <location>
        <begin position="336"/>
        <end position="358"/>
    </location>
</feature>
<dbReference type="FunFam" id="3.30.70.270:FF:000001">
    <property type="entry name" value="Diguanylate cyclase domain protein"/>
    <property type="match status" value="1"/>
</dbReference>
<dbReference type="SUPFAM" id="SSF55073">
    <property type="entry name" value="Nucleotide cyclase"/>
    <property type="match status" value="1"/>
</dbReference>
<keyword evidence="4" id="KW-0472">Membrane</keyword>
<keyword evidence="4" id="KW-1133">Transmembrane helix</keyword>
<accession>A0A4P7NZH0</accession>
<proteinExistence type="predicted"/>
<evidence type="ECO:0000313" key="6">
    <source>
        <dbReference type="EMBL" id="QBZ83167.1"/>
    </source>
</evidence>
<dbReference type="AlphaFoldDB" id="A0A4P7NZH0"/>
<evidence type="ECO:0000313" key="7">
    <source>
        <dbReference type="Proteomes" id="UP000296201"/>
    </source>
</evidence>
<dbReference type="InterPro" id="IPR050469">
    <property type="entry name" value="Diguanylate_Cyclase"/>
</dbReference>
<dbReference type="InterPro" id="IPR000160">
    <property type="entry name" value="GGDEF_dom"/>
</dbReference>
<dbReference type="SMART" id="SM00267">
    <property type="entry name" value="GGDEF"/>
    <property type="match status" value="1"/>
</dbReference>
<sequence>MPTSSKQHRVIKWRSLSSKRLAFLVATSVFLFLSGMSFWVGFSNFTTQKQHLINYDSSHEMNSFNASKKALNIHAKTIFQTSIYKDDIFKLMAKAYHGNTQVKDKVRTELYHKLQPIYQLLQLEHIRQLHFHLPGGISFLRFHRPEKYGDNISSVRYSIVQVNKTKAPISGFEEGRIFNGFRHVFPIIYKDELVGTVEISFSVDAIYELMTHSNKEFYSLLLKKDLVKEKVFSNERQNYAPSAISDNFLVDRAVEGMKSHINAIPKNRIQQINNALNGEFLKQLDRQCQSCNFMINVDQTYYLVNFFQLKNIEQKPVGYIVNYQEEPGIKLITENFLQHLLINELLLFIISLLVFFFIRNQIRQRRLLHKMARTDNLTGLPNRSIFKRALNENIKRSNKKQWPLSLIFFDIDHFKKINDTYGHLVGDKVLKKVARHIEDGLTHKDIFARWGGEEFVILLPNTNLQDAEKVAERLRHKLETMTDFDMQITSSFGVSDLRPVDTAESLMQRGDEMLYHSKEHGRNRVTANPAIH</sequence>
<organism evidence="6 7">
    <name type="scientific">Hydrogenovibrio crunogenus</name>
    <dbReference type="NCBI Taxonomy" id="39765"/>
    <lineage>
        <taxon>Bacteria</taxon>
        <taxon>Pseudomonadati</taxon>
        <taxon>Pseudomonadota</taxon>
        <taxon>Gammaproteobacteria</taxon>
        <taxon>Thiotrichales</taxon>
        <taxon>Piscirickettsiaceae</taxon>
        <taxon>Hydrogenovibrio</taxon>
    </lineage>
</organism>
<evidence type="ECO:0000256" key="2">
    <source>
        <dbReference type="ARBA" id="ARBA00012528"/>
    </source>
</evidence>
<dbReference type="CDD" id="cd01949">
    <property type="entry name" value="GGDEF"/>
    <property type="match status" value="1"/>
</dbReference>
<comment type="cofactor">
    <cofactor evidence="1">
        <name>Mg(2+)</name>
        <dbReference type="ChEBI" id="CHEBI:18420"/>
    </cofactor>
</comment>
<dbReference type="Pfam" id="PF14827">
    <property type="entry name" value="dCache_3"/>
    <property type="match status" value="1"/>
</dbReference>
<evidence type="ECO:0000256" key="1">
    <source>
        <dbReference type="ARBA" id="ARBA00001946"/>
    </source>
</evidence>
<dbReference type="PROSITE" id="PS50887">
    <property type="entry name" value="GGDEF"/>
    <property type="match status" value="1"/>
</dbReference>
<name>A0A4P7NZH0_9GAMM</name>
<dbReference type="GO" id="GO:0052621">
    <property type="term" value="F:diguanylate cyclase activity"/>
    <property type="evidence" value="ECO:0007669"/>
    <property type="project" value="UniProtKB-EC"/>
</dbReference>
<protein>
    <recommendedName>
        <fullName evidence="2">diguanylate cyclase</fullName>
        <ecNumber evidence="2">2.7.7.65</ecNumber>
    </recommendedName>
</protein>
<keyword evidence="7" id="KW-1185">Reference proteome</keyword>